<dbReference type="InterPro" id="IPR000468">
    <property type="entry name" value="Barstar"/>
</dbReference>
<evidence type="ECO:0000313" key="3">
    <source>
        <dbReference type="EMBL" id="UXZ43625.1"/>
    </source>
</evidence>
<reference evidence="3" key="1">
    <citation type="submission" date="2021-08" db="EMBL/GenBank/DDBJ databases">
        <authorList>
            <person name="Yaryura P.M."/>
            <person name="Bianco M.I."/>
            <person name="Morais C."/>
            <person name="Setubal J.C."/>
        </authorList>
    </citation>
    <scope>NUCLEOTIDE SEQUENCE</scope>
    <source>
        <strain evidence="3">AP1</strain>
    </source>
</reference>
<dbReference type="InterPro" id="IPR035905">
    <property type="entry name" value="Barstar-like_sf"/>
</dbReference>
<name>A0AAJ5MH86_9PSED</name>
<dbReference type="SUPFAM" id="SSF52038">
    <property type="entry name" value="Barstar-related"/>
    <property type="match status" value="1"/>
</dbReference>
<protein>
    <submittedName>
        <fullName evidence="3">Barstar family protein</fullName>
    </submittedName>
</protein>
<feature type="domain" description="Barstar (barnase inhibitor)" evidence="2">
    <location>
        <begin position="6"/>
        <end position="85"/>
    </location>
</feature>
<comment type="similarity">
    <text evidence="1">Belongs to the barstar family.</text>
</comment>
<dbReference type="CDD" id="cd05140">
    <property type="entry name" value="Barstar_AU1054-like"/>
    <property type="match status" value="1"/>
</dbReference>
<evidence type="ECO:0000259" key="2">
    <source>
        <dbReference type="Pfam" id="PF01337"/>
    </source>
</evidence>
<dbReference type="Pfam" id="PF01337">
    <property type="entry name" value="Barstar"/>
    <property type="match status" value="1"/>
</dbReference>
<dbReference type="Proteomes" id="UP001209279">
    <property type="component" value="Chromosome"/>
</dbReference>
<proteinExistence type="inferred from homology"/>
<dbReference type="Gene3D" id="3.30.370.10">
    <property type="entry name" value="Barstar-like"/>
    <property type="match status" value="1"/>
</dbReference>
<organism evidence="3 4">
    <name type="scientific">Pseudomonas soli</name>
    <dbReference type="NCBI Taxonomy" id="1306993"/>
    <lineage>
        <taxon>Bacteria</taxon>
        <taxon>Pseudomonadati</taxon>
        <taxon>Pseudomonadota</taxon>
        <taxon>Gammaproteobacteria</taxon>
        <taxon>Pseudomonadales</taxon>
        <taxon>Pseudomonadaceae</taxon>
        <taxon>Pseudomonas</taxon>
    </lineage>
</organism>
<dbReference type="EMBL" id="CP083803">
    <property type="protein sequence ID" value="UXZ43625.1"/>
    <property type="molecule type" value="Genomic_DNA"/>
</dbReference>
<dbReference type="AlphaFoldDB" id="A0AAJ5MH86"/>
<gene>
    <name evidence="3" type="ORF">K7K07_16245</name>
</gene>
<dbReference type="RefSeq" id="WP_081941259.1">
    <property type="nucleotide sequence ID" value="NZ_CP009365.1"/>
</dbReference>
<accession>A0AAJ5MH86</accession>
<evidence type="ECO:0000313" key="4">
    <source>
        <dbReference type="Proteomes" id="UP001209279"/>
    </source>
</evidence>
<evidence type="ECO:0000256" key="1">
    <source>
        <dbReference type="ARBA" id="ARBA00006845"/>
    </source>
</evidence>
<sequence length="95" mass="10521">MTNLRAATVDLNGIAFTAELHAALSEALGFPYWYGCNWDAFWDAVTGLVEMPGQLRLLGWRSLVECLPVDAALLKECLDDLATEYPELAPMVIFD</sequence>